<protein>
    <submittedName>
        <fullName evidence="2">Anthranilate N-hydroxycinnamoyl/benzoyltransferase-like protein</fullName>
    </submittedName>
</protein>
<reference key="2">
    <citation type="journal article" date="2000" name="Nature">
        <title>Sequence and analysis of chromosome 3 of the plant Arabidopsis thaliana.</title>
        <authorList>
            <consortium name="European Union Chromosome 3 Arabidopsis Sequencing Consortium"/>
            <consortium name="Institute for Genomic Research"/>
            <consortium name="Kazusa DNA Research Institute"/>
            <person name="Salanoubat M."/>
            <person name="Lemcke K."/>
            <person name="Rieger M."/>
            <person name="Ansorge W."/>
            <person name="Unseld M."/>
            <person name="Fartmann B."/>
            <person name="Valle G."/>
            <person name="Blocker H."/>
            <person name="Perez-Alonso M."/>
            <person name="Obermaier B."/>
            <person name="Delseny M."/>
            <person name="Boutry M."/>
            <person name="Grivell L.A."/>
            <person name="Mache R."/>
            <person name="Puigdomenech P."/>
            <person name="De Simone V."/>
            <person name="Choisne N."/>
            <person name="Artiguenave F."/>
            <person name="Robert C."/>
            <person name="Brottier P."/>
            <person name="Wincker P."/>
            <person name="Cattolico L."/>
            <person name="Weissenbach J."/>
            <person name="Saurin W."/>
            <person name="Quetier F."/>
            <person name="Schafer M."/>
            <person name="Muller-Auer S."/>
            <person name="Gabel C."/>
            <person name="Fuchs M."/>
            <person name="Benes V."/>
            <person name="Wurmbach E."/>
            <person name="Drzonek H."/>
            <person name="Erfle H."/>
            <person name="Jordan N."/>
            <person name="Bangert S."/>
            <person name="Wiedelmann R."/>
            <person name="Kranz H."/>
            <person name="Voss H."/>
            <person name="Holland R."/>
            <person name="Brandt P."/>
            <person name="Nyakatura G."/>
            <person name="Vezzi A."/>
            <person name="D'Angelo M."/>
            <person name="Pallavicini A."/>
            <person name="Toppo S."/>
            <person name="Simionati B."/>
            <person name="Conrad A."/>
            <person name="Hornischer K."/>
            <person name="Kauer G."/>
            <person name="Lohnert T.H."/>
            <person name="Nordsiek G."/>
            <person name="Reichelt J."/>
            <person name="Scharfe M."/>
            <person name="Schon O."/>
            <person name="Bargues M."/>
            <person name="Terol J."/>
            <person name="Climent J."/>
            <person name="Navarro P."/>
            <person name="Collado C."/>
            <person name="Perez-Perez A."/>
            <person name="Ottenwalder B."/>
            <person name="Duchemin D."/>
            <person name="Cooke R."/>
            <person name="Laudie M."/>
            <person name="Berger-Llauro C."/>
            <person name="Purnelle B."/>
            <person name="Masuy D."/>
            <person name="de Haan M."/>
            <person name="Maarse A.C."/>
            <person name="Alcaraz J.P."/>
            <person name="Cottet A."/>
            <person name="Casacuberta E."/>
            <person name="Monfort A."/>
            <person name="Argiriou A."/>
            <person name="flores M."/>
            <person name="Liguori R."/>
            <person name="Vitale D."/>
            <person name="Mannhaupt G."/>
            <person name="Haase D."/>
            <person name="Schoof H."/>
            <person name="Rudd S."/>
            <person name="Zaccaria P."/>
            <person name="Mewes H.W."/>
            <person name="Mayer K.F."/>
            <person name="Kaul S."/>
            <person name="Town C.D."/>
            <person name="Koo H.L."/>
            <person name="Tallon L.J."/>
            <person name="Jenkins J."/>
            <person name="Rooney T."/>
            <person name="Rizzo M."/>
            <person name="Walts A."/>
            <person name="Utterback T."/>
            <person name="Fujii C.Y."/>
            <person name="Shea T.P."/>
            <person name="Creasy T.H."/>
            <person name="Haas B."/>
            <person name="Maiti R."/>
            <person name="Wu D."/>
            <person name="Peterson J."/>
            <person name="Van Aken S."/>
            <person name="Pai G."/>
            <person name="Militscher J."/>
            <person name="Sellers P."/>
            <person name="Gill J.E."/>
            <person name="Feldblyum T.V."/>
            <person name="Preuss D."/>
            <person name="Lin X."/>
            <person name="Nierman W.C."/>
            <person name="Salzberg S.L."/>
            <person name="White O."/>
            <person name="Venter J.C."/>
            <person name="Fraser C.M."/>
            <person name="Kaneko T."/>
            <person name="Nakamura Y."/>
            <person name="Sato S."/>
            <person name="Kato T."/>
            <person name="Asamizu E."/>
            <person name="Sasamoto S."/>
            <person name="Kimura T."/>
            <person name="Idesawa K."/>
            <person name="Kawashima K."/>
            <person name="Kishida Y."/>
            <person name="Kiyokawa C."/>
            <person name="Kohara M."/>
            <person name="Matsumoto M."/>
            <person name="Matsuno A."/>
            <person name="Muraki A."/>
            <person name="Nakayama S."/>
            <person name="Nakazaki N."/>
            <person name="Shinpo S."/>
            <person name="Takeuchi C."/>
            <person name="Wada T."/>
            <person name="Watanabe A."/>
            <person name="Yamada M."/>
            <person name="Yasuda M."/>
            <person name="Tabata S."/>
        </authorList>
    </citation>
    <scope>NUCLEOTIDE SEQUENCE [LARGE SCALE GENOMIC DNA]</scope>
    <source>
        <strain>cv. Columbia</strain>
    </source>
</reference>
<dbReference type="GO" id="GO:0016740">
    <property type="term" value="F:transferase activity"/>
    <property type="evidence" value="ECO:0007669"/>
    <property type="project" value="UniProtKB-KW"/>
</dbReference>
<keyword evidence="1 2" id="KW-0808">Transferase</keyword>
<dbReference type="Pfam" id="PF02458">
    <property type="entry name" value="Transferase"/>
    <property type="match status" value="1"/>
</dbReference>
<dbReference type="BioCyc" id="ARA:AT3G50300-MONOMER"/>
<gene>
    <name evidence="2" type="primary">F11C1_140</name>
</gene>
<organism evidence="2">
    <name type="scientific">Arabidopsis thaliana</name>
    <name type="common">Mouse-ear cress</name>
    <dbReference type="NCBI Taxonomy" id="3702"/>
    <lineage>
        <taxon>Eukaryota</taxon>
        <taxon>Viridiplantae</taxon>
        <taxon>Streptophyta</taxon>
        <taxon>Embryophyta</taxon>
        <taxon>Tracheophyta</taxon>
        <taxon>Spermatophyta</taxon>
        <taxon>Magnoliopsida</taxon>
        <taxon>eudicotyledons</taxon>
        <taxon>Gunneridae</taxon>
        <taxon>Pentapetalae</taxon>
        <taxon>rosids</taxon>
        <taxon>malvids</taxon>
        <taxon>Brassicales</taxon>
        <taxon>Brassicaceae</taxon>
        <taxon>Camelineae</taxon>
        <taxon>Arabidopsis</taxon>
    </lineage>
</organism>
<dbReference type="PANTHER" id="PTHR31896">
    <property type="entry name" value="FAMILY REGULATORY PROTEIN, PUTATIVE (AFU_ORTHOLOGUE AFUA_3G14730)-RELATED"/>
    <property type="match status" value="1"/>
</dbReference>
<evidence type="ECO:0000256" key="1">
    <source>
        <dbReference type="ARBA" id="ARBA00022679"/>
    </source>
</evidence>
<dbReference type="ExpressionAtlas" id="Q9SND7">
    <property type="expression patterns" value="baseline and differential"/>
</dbReference>
<dbReference type="InterPro" id="IPR023213">
    <property type="entry name" value="CAT-like_dom_sf"/>
</dbReference>
<proteinExistence type="predicted"/>
<sequence length="459" mass="51392">MDDVTVISSSIVQPGNARHSGREKIHLTPSDLSLLYLNYPQRSLLFPKPYPETRFISRLKSSLSTSLEIYFPLAGRLVKVNNHEDNTVSFYIDCDDGRGVKFVHAIAESVSVSDILQPHGSVPDFFRLFFPMNGVRSIDGLSEPLLALQVTEIKDGIVISFGYNHLVADGSSMWNFIHVWSKLCLNGQWEIHQPLVLRGWFLDNIDFPIHIPASEIETERARNREVSTKERVFHFTKEKLSDLKAKANDEIGSSDIKISSLQAVLAHLWRSIVRHSGLNQEEESRCGVAADFRQRLNPPLDKDCFGNVANLGLTTATVGDLLDRGLGWAALQINKTVRLHTNENFRTFSENWVRNGKIPRIDVRSRMGDHGFMVSNSPWFQVYDNDFGLGKPMAVRAGPANGIGGKLVVFRGIEEGSIDVHAILTLSLWSDVLLNLFDDVESLENSTTIDDTCTSESSQ</sequence>
<accession>Q9SND7</accession>
<dbReference type="AlphaFoldDB" id="Q9SND7"/>
<reference evidence="2" key="3">
    <citation type="submission" date="2000-04" db="EMBL/GenBank/DDBJ databases">
        <authorList>
            <person name="EU Arabidopsis sequencing project"/>
        </authorList>
    </citation>
    <scope>NUCLEOTIDE SEQUENCE</scope>
</reference>
<evidence type="ECO:0000313" key="2">
    <source>
        <dbReference type="EMBL" id="CAB62309.1"/>
    </source>
</evidence>
<dbReference type="PANTHER" id="PTHR31896:SF31">
    <property type="entry name" value="HXXXD-TYPE ACYL-TRANSFERASE FAMILY PROTEIN"/>
    <property type="match status" value="1"/>
</dbReference>
<dbReference type="iPTMnet" id="Q9SND7"/>
<dbReference type="Gene3D" id="3.30.559.10">
    <property type="entry name" value="Chloramphenicol acetyltransferase-like domain"/>
    <property type="match status" value="2"/>
</dbReference>
<name>Q9SND7_ARATH</name>
<dbReference type="PIR" id="T45576">
    <property type="entry name" value="T45576"/>
</dbReference>
<dbReference type="InterPro" id="IPR051283">
    <property type="entry name" value="Sec_Metabolite_Acyltrans"/>
</dbReference>
<dbReference type="EMBL" id="AL132976">
    <property type="protein sequence ID" value="CAB62309.1"/>
    <property type="molecule type" value="Genomic_DNA"/>
</dbReference>
<dbReference type="PhylomeDB" id="Q9SND7"/>
<reference evidence="2" key="1">
    <citation type="submission" date="1999-11" db="EMBL/GenBank/DDBJ databases">
        <authorList>
            <person name="Bargues M."/>
            <person name="Collado M.C."/>
            <person name="Navarro P."/>
            <person name="Terol J."/>
            <person name="Perez-Alonso M."/>
            <person name="Mewes H.W."/>
            <person name="Rudd S."/>
            <person name="Lemcke K."/>
            <person name="Mayer K.F.X."/>
            <person name="Quetier F."/>
            <person name="Salanoubat M."/>
        </authorList>
    </citation>
    <scope>NUCLEOTIDE SEQUENCE</scope>
</reference>